<comment type="caution">
    <text evidence="6">The sequence shown here is derived from an EMBL/GenBank/DDBJ whole genome shotgun (WGS) entry which is preliminary data.</text>
</comment>
<name>A0ABU0WDE3_9PROT</name>
<dbReference type="CDD" id="cd08497">
    <property type="entry name" value="MbnE-like"/>
    <property type="match status" value="1"/>
</dbReference>
<feature type="chain" id="PRO_5046865223" evidence="4">
    <location>
        <begin position="24"/>
        <end position="603"/>
    </location>
</feature>
<dbReference type="InterPro" id="IPR000914">
    <property type="entry name" value="SBP_5_dom"/>
</dbReference>
<dbReference type="Gene3D" id="3.40.190.10">
    <property type="entry name" value="Periplasmic binding protein-like II"/>
    <property type="match status" value="1"/>
</dbReference>
<proteinExistence type="inferred from homology"/>
<reference evidence="6 7" key="1">
    <citation type="submission" date="2023-06" db="EMBL/GenBank/DDBJ databases">
        <title>Azospirillum isscasensis sp.nov, a bacterium isolated from rhizosphere soil of rice.</title>
        <authorList>
            <person name="Wang H."/>
        </authorList>
    </citation>
    <scope>NUCLEOTIDE SEQUENCE [LARGE SCALE GENOMIC DNA]</scope>
    <source>
        <strain evidence="6 7">C340-1</strain>
    </source>
</reference>
<evidence type="ECO:0000256" key="4">
    <source>
        <dbReference type="SAM" id="SignalP"/>
    </source>
</evidence>
<gene>
    <name evidence="6" type="ORF">QSG27_05835</name>
</gene>
<evidence type="ECO:0000256" key="3">
    <source>
        <dbReference type="ARBA" id="ARBA00022729"/>
    </source>
</evidence>
<dbReference type="PANTHER" id="PTHR30290">
    <property type="entry name" value="PERIPLASMIC BINDING COMPONENT OF ABC TRANSPORTER"/>
    <property type="match status" value="1"/>
</dbReference>
<comment type="similarity">
    <text evidence="2">Belongs to the bacterial solute-binding protein 5 family.</text>
</comment>
<dbReference type="RefSeq" id="WP_306704187.1">
    <property type="nucleotide sequence ID" value="NZ_JAUJFI010000017.1"/>
</dbReference>
<sequence>MRRVAAGVLIGLIAAAVAGPAGAQPRHGMALYGEPKYGPDFRHFDYVNPNAPKGGKVTLQAIGSFDTLNPFTLRGVPAVGATLIYDTLMTGSGDEPFTEYGLLAESVEMPADRSSIVFNLRSAARWHDGKPVTADDVVFSFNILTESHPFYRSYYGAVDTVAAEGDRRVRFTFKPGDNRELPMIIGQLPVLPKHYWQGRDFQATTLDPPLGSGPYRIAAFDPGRSIVYERVADYWGADLPVNVGRNNFGSMAYEYYRDASVALQAFRGGLYDFRQENVAKTWATGYGFDAVRDGKVVKEEIRNEVPAGMQGFVFNTRRPVFANPKVRWAIAHAFDFEWTNQTLFYGAYKRTESYFENSPLQSQGVPQGRELAILEPLRGKIPAEVFEKPYRAPSTDGPNGLRHNLLEAKRLLDEAGTDVRNGVRVDVATGKPLDFEILLDSPTFERVTLPFIENLKRLGIRASIRTVDTAQYENRTRDFDFDMVVHVWPQSLSPGNEQTGFWGSAFADRPGSENLAGVRNEAVDHLIGEIVRADSREDLMAAVSALDRVLLWGHYVVPHWYSGVYRVAYWNRLKRPDALPPYSISFDSWWLSDAPSAATGKAP</sequence>
<feature type="signal peptide" evidence="4">
    <location>
        <begin position="1"/>
        <end position="23"/>
    </location>
</feature>
<dbReference type="Gene3D" id="3.10.105.10">
    <property type="entry name" value="Dipeptide-binding Protein, Domain 3"/>
    <property type="match status" value="1"/>
</dbReference>
<dbReference type="InterPro" id="IPR039424">
    <property type="entry name" value="SBP_5"/>
</dbReference>
<comment type="subcellular location">
    <subcellularLocation>
        <location evidence="1">Periplasm</location>
    </subcellularLocation>
</comment>
<evidence type="ECO:0000313" key="6">
    <source>
        <dbReference type="EMBL" id="MDQ2102208.1"/>
    </source>
</evidence>
<dbReference type="Pfam" id="PF00496">
    <property type="entry name" value="SBP_bac_5"/>
    <property type="match status" value="1"/>
</dbReference>
<organism evidence="6 7">
    <name type="scientific">Azospirillum isscasi</name>
    <dbReference type="NCBI Taxonomy" id="3053926"/>
    <lineage>
        <taxon>Bacteria</taxon>
        <taxon>Pseudomonadati</taxon>
        <taxon>Pseudomonadota</taxon>
        <taxon>Alphaproteobacteria</taxon>
        <taxon>Rhodospirillales</taxon>
        <taxon>Azospirillaceae</taxon>
        <taxon>Azospirillum</taxon>
    </lineage>
</organism>
<dbReference type="PIRSF" id="PIRSF002741">
    <property type="entry name" value="MppA"/>
    <property type="match status" value="1"/>
</dbReference>
<dbReference type="InterPro" id="IPR030678">
    <property type="entry name" value="Peptide/Ni-bd"/>
</dbReference>
<evidence type="ECO:0000256" key="2">
    <source>
        <dbReference type="ARBA" id="ARBA00005695"/>
    </source>
</evidence>
<dbReference type="SUPFAM" id="SSF53850">
    <property type="entry name" value="Periplasmic binding protein-like II"/>
    <property type="match status" value="1"/>
</dbReference>
<keyword evidence="3 4" id="KW-0732">Signal</keyword>
<dbReference type="Proteomes" id="UP001227317">
    <property type="component" value="Unassembled WGS sequence"/>
</dbReference>
<keyword evidence="7" id="KW-1185">Reference proteome</keyword>
<evidence type="ECO:0000313" key="7">
    <source>
        <dbReference type="Proteomes" id="UP001227317"/>
    </source>
</evidence>
<dbReference type="EMBL" id="JAUJFI010000017">
    <property type="protein sequence ID" value="MDQ2102208.1"/>
    <property type="molecule type" value="Genomic_DNA"/>
</dbReference>
<evidence type="ECO:0000259" key="5">
    <source>
        <dbReference type="Pfam" id="PF00496"/>
    </source>
</evidence>
<accession>A0ABU0WDE3</accession>
<dbReference type="PANTHER" id="PTHR30290:SF64">
    <property type="entry name" value="ABC TRANSPORTER PERIPLASMIC BINDING PROTEIN"/>
    <property type="match status" value="1"/>
</dbReference>
<evidence type="ECO:0000256" key="1">
    <source>
        <dbReference type="ARBA" id="ARBA00004418"/>
    </source>
</evidence>
<feature type="domain" description="Solute-binding protein family 5" evidence="5">
    <location>
        <begin position="101"/>
        <end position="502"/>
    </location>
</feature>
<protein>
    <submittedName>
        <fullName evidence="6">Extracellular solute-binding protein</fullName>
    </submittedName>
</protein>